<sequence length="483" mass="55946">MEINKHIVDNLDYYLKLSSPEYAFLLCGDWGVGKTHFIGEFVENKKNTDLKLIKISLFGLKNISDINACIFQELHPILGSKYARLAGNVLKGAISMGVKLDVDSDGTSESTLNTKLDKLDIREFFSDKKTKEIVLIFDDLERSEISTVEVLGFINALVENSKVKVILIANENAIVDGDDGKIYTDFKEKVIGKTFEIKHDFDTVLSHFLDGYSLINYKQSITDVYKRSKLKNLRKFKQSIDDFEYLINKVDDKYKENNQFYKDLVRCFFALSIEIKKGNLSEKDLRKNIPFRWSAENKKTSGDVYTKYFDGQTHLYNGDTWANILFKSDLAEINEETSKLAFFVEKIVEERPDWVKLWNFRELDETEFSKLIESLESELNDLVENNLKIYLHKISLIIYFSKNSLSKISMERVHELVKDYISEYKASEHWKNTSLSNGGMFDGTGYGYLCDRDDDFINLKKLIVDSSVEAFEQGEIERKRKLI</sequence>
<dbReference type="Proteomes" id="UP000448038">
    <property type="component" value="Unassembled WGS sequence"/>
</dbReference>
<reference evidence="2 3" key="1">
    <citation type="submission" date="2019-11" db="EMBL/GenBank/DDBJ databases">
        <title>Using colonization assays and comparative genomics to discover symbiosis behaviors and factors in Vibrio fischeri.</title>
        <authorList>
            <person name="Bongrand C."/>
            <person name="Moriano-Gutierrez S."/>
            <person name="Arevalo P."/>
            <person name="Mcfall-Ngai M."/>
            <person name="Visick K."/>
            <person name="Polz M.F."/>
            <person name="Ruby E.G."/>
        </authorList>
    </citation>
    <scope>NUCLEOTIDE SEQUENCE [LARGE SCALE GENOMIC DNA]</scope>
    <source>
        <strain evidence="3">emors.4.1</strain>
    </source>
</reference>
<dbReference type="RefSeq" id="WP_155655984.1">
    <property type="nucleotide sequence ID" value="NZ_WOBN01000019.1"/>
</dbReference>
<dbReference type="AlphaFoldDB" id="A0A844P3Q3"/>
<organism evidence="2 3">
    <name type="scientific">Aliivibrio fischeri</name>
    <name type="common">Vibrio fischeri</name>
    <dbReference type="NCBI Taxonomy" id="668"/>
    <lineage>
        <taxon>Bacteria</taxon>
        <taxon>Pseudomonadati</taxon>
        <taxon>Pseudomonadota</taxon>
        <taxon>Gammaproteobacteria</taxon>
        <taxon>Vibrionales</taxon>
        <taxon>Vibrionaceae</taxon>
        <taxon>Aliivibrio</taxon>
    </lineage>
</organism>
<evidence type="ECO:0000259" key="1">
    <source>
        <dbReference type="Pfam" id="PF07693"/>
    </source>
</evidence>
<dbReference type="EMBL" id="WOBN01000019">
    <property type="protein sequence ID" value="MUK49960.1"/>
    <property type="molecule type" value="Genomic_DNA"/>
</dbReference>
<comment type="caution">
    <text evidence="2">The sequence shown here is derived from an EMBL/GenBank/DDBJ whole genome shotgun (WGS) entry which is preliminary data.</text>
</comment>
<evidence type="ECO:0000313" key="2">
    <source>
        <dbReference type="EMBL" id="MUK49960.1"/>
    </source>
</evidence>
<dbReference type="SUPFAM" id="SSF52540">
    <property type="entry name" value="P-loop containing nucleoside triphosphate hydrolases"/>
    <property type="match status" value="1"/>
</dbReference>
<dbReference type="InterPro" id="IPR011646">
    <property type="entry name" value="KAP_P-loop"/>
</dbReference>
<name>A0A844P3Q3_ALIFS</name>
<proteinExistence type="predicted"/>
<gene>
    <name evidence="2" type="ORF">GNP88_12370</name>
</gene>
<protein>
    <recommendedName>
        <fullName evidence="1">KAP NTPase domain-containing protein</fullName>
    </recommendedName>
</protein>
<dbReference type="InterPro" id="IPR027417">
    <property type="entry name" value="P-loop_NTPase"/>
</dbReference>
<evidence type="ECO:0000313" key="3">
    <source>
        <dbReference type="Proteomes" id="UP000448038"/>
    </source>
</evidence>
<dbReference type="Gene3D" id="3.40.50.300">
    <property type="entry name" value="P-loop containing nucleotide triphosphate hydrolases"/>
    <property type="match status" value="1"/>
</dbReference>
<accession>A0A844P3Q3</accession>
<dbReference type="Pfam" id="PF07693">
    <property type="entry name" value="KAP_NTPase"/>
    <property type="match status" value="1"/>
</dbReference>
<feature type="domain" description="KAP NTPase" evidence="1">
    <location>
        <begin position="5"/>
        <end position="245"/>
    </location>
</feature>